<dbReference type="Proteomes" id="UP000002420">
    <property type="component" value="Chromosome"/>
</dbReference>
<keyword evidence="2" id="KW-1185">Reference proteome</keyword>
<gene>
    <name evidence="1" type="ordered locus">Glov_2996</name>
</gene>
<organism evidence="1 2">
    <name type="scientific">Trichlorobacter lovleyi (strain ATCC BAA-1151 / DSM 17278 / SZ)</name>
    <name type="common">Geobacter lovleyi</name>
    <dbReference type="NCBI Taxonomy" id="398767"/>
    <lineage>
        <taxon>Bacteria</taxon>
        <taxon>Pseudomonadati</taxon>
        <taxon>Thermodesulfobacteriota</taxon>
        <taxon>Desulfuromonadia</taxon>
        <taxon>Geobacterales</taxon>
        <taxon>Geobacteraceae</taxon>
        <taxon>Trichlorobacter</taxon>
    </lineage>
</organism>
<evidence type="ECO:0000313" key="2">
    <source>
        <dbReference type="Proteomes" id="UP000002420"/>
    </source>
</evidence>
<dbReference type="AlphaFoldDB" id="B3E8M6"/>
<proteinExistence type="predicted"/>
<dbReference type="EMBL" id="CP001089">
    <property type="protein sequence ID" value="ACD96702.1"/>
    <property type="molecule type" value="Genomic_DNA"/>
</dbReference>
<sequence>MKGMVPPVKMTRHVVVPMLNKHELVIRRAPNHNVHVMTHHGKVMIGRKGRTT</sequence>
<accession>B3E8M6</accession>
<reference evidence="1 2" key="1">
    <citation type="submission" date="2008-05" db="EMBL/GenBank/DDBJ databases">
        <title>Complete sequence of chromosome of Geobacter lovleyi SZ.</title>
        <authorList>
            <consortium name="US DOE Joint Genome Institute"/>
            <person name="Lucas S."/>
            <person name="Copeland A."/>
            <person name="Lapidus A."/>
            <person name="Glavina del Rio T."/>
            <person name="Dalin E."/>
            <person name="Tice H."/>
            <person name="Bruce D."/>
            <person name="Goodwin L."/>
            <person name="Pitluck S."/>
            <person name="Chertkov O."/>
            <person name="Meincke L."/>
            <person name="Brettin T."/>
            <person name="Detter J.C."/>
            <person name="Han C."/>
            <person name="Tapia R."/>
            <person name="Kuske C.R."/>
            <person name="Schmutz J."/>
            <person name="Larimer F."/>
            <person name="Land M."/>
            <person name="Hauser L."/>
            <person name="Kyrpides N."/>
            <person name="Mikhailova N."/>
            <person name="Sung Y."/>
            <person name="Fletcher K.E."/>
            <person name="Ritalahti K.M."/>
            <person name="Loeffler F.E."/>
            <person name="Richardson P."/>
        </authorList>
    </citation>
    <scope>NUCLEOTIDE SEQUENCE [LARGE SCALE GENOMIC DNA]</scope>
    <source>
        <strain evidence="2">ATCC BAA-1151 / DSM 17278 / SZ</strain>
    </source>
</reference>
<dbReference type="HOGENOM" id="CLU_3080298_0_0_7"/>
<evidence type="ECO:0000313" key="1">
    <source>
        <dbReference type="EMBL" id="ACD96702.1"/>
    </source>
</evidence>
<name>B3E8M6_TRIL1</name>
<protein>
    <submittedName>
        <fullName evidence="1">Uncharacterized protein</fullName>
    </submittedName>
</protein>
<dbReference type="KEGG" id="glo:Glov_2996"/>
<dbReference type="STRING" id="398767.Glov_2996"/>